<accession>A0A1G2HPT8</accession>
<name>A0A1G2HPT8_9BACT</name>
<evidence type="ECO:0000313" key="4">
    <source>
        <dbReference type="Proteomes" id="UP000176855"/>
    </source>
</evidence>
<feature type="domain" description="EfeO-type cupredoxin-like" evidence="2">
    <location>
        <begin position="48"/>
        <end position="138"/>
    </location>
</feature>
<organism evidence="3 4">
    <name type="scientific">Candidatus Staskawiczbacteria bacterium RIFCSPHIGHO2_01_FULL_39_25</name>
    <dbReference type="NCBI Taxonomy" id="1802202"/>
    <lineage>
        <taxon>Bacteria</taxon>
        <taxon>Candidatus Staskawicziibacteriota</taxon>
    </lineage>
</organism>
<sequence>MNQKNNLIPYLSIGAIIVTALISGYIILKPNDQTGNQTQNANGLAPIVNGKQVIQMTVKAVSYSPNFFKVKAGVPVRWEITSSGQPGCASGAIFSSILPNGSVYLNPNQGQVTLAEFTPQSPGTYRFSCSMNMAKGTIEVAN</sequence>
<dbReference type="Pfam" id="PF13473">
    <property type="entry name" value="Cupredoxin_1"/>
    <property type="match status" value="1"/>
</dbReference>
<dbReference type="AlphaFoldDB" id="A0A1G2HPT8"/>
<keyword evidence="1" id="KW-0472">Membrane</keyword>
<dbReference type="InterPro" id="IPR008972">
    <property type="entry name" value="Cupredoxin"/>
</dbReference>
<reference evidence="3 4" key="1">
    <citation type="journal article" date="2016" name="Nat. Commun.">
        <title>Thousands of microbial genomes shed light on interconnected biogeochemical processes in an aquifer system.</title>
        <authorList>
            <person name="Anantharaman K."/>
            <person name="Brown C.T."/>
            <person name="Hug L.A."/>
            <person name="Sharon I."/>
            <person name="Castelle C.J."/>
            <person name="Probst A.J."/>
            <person name="Thomas B.C."/>
            <person name="Singh A."/>
            <person name="Wilkins M.J."/>
            <person name="Karaoz U."/>
            <person name="Brodie E.L."/>
            <person name="Williams K.H."/>
            <person name="Hubbard S.S."/>
            <person name="Banfield J.F."/>
        </authorList>
    </citation>
    <scope>NUCLEOTIDE SEQUENCE [LARGE SCALE GENOMIC DNA]</scope>
</reference>
<evidence type="ECO:0000313" key="3">
    <source>
        <dbReference type="EMBL" id="OGZ64260.1"/>
    </source>
</evidence>
<comment type="caution">
    <text evidence="3">The sequence shown here is derived from an EMBL/GenBank/DDBJ whole genome shotgun (WGS) entry which is preliminary data.</text>
</comment>
<feature type="transmembrane region" description="Helical" evidence="1">
    <location>
        <begin position="7"/>
        <end position="28"/>
    </location>
</feature>
<protein>
    <recommendedName>
        <fullName evidence="2">EfeO-type cupredoxin-like domain-containing protein</fullName>
    </recommendedName>
</protein>
<dbReference type="Proteomes" id="UP000176855">
    <property type="component" value="Unassembled WGS sequence"/>
</dbReference>
<keyword evidence="1" id="KW-1133">Transmembrane helix</keyword>
<dbReference type="InterPro" id="IPR028096">
    <property type="entry name" value="EfeO_Cupredoxin"/>
</dbReference>
<gene>
    <name evidence="3" type="ORF">A2730_02390</name>
</gene>
<proteinExistence type="predicted"/>
<dbReference type="EMBL" id="MHOO01000007">
    <property type="protein sequence ID" value="OGZ64260.1"/>
    <property type="molecule type" value="Genomic_DNA"/>
</dbReference>
<evidence type="ECO:0000259" key="2">
    <source>
        <dbReference type="Pfam" id="PF13473"/>
    </source>
</evidence>
<evidence type="ECO:0000256" key="1">
    <source>
        <dbReference type="SAM" id="Phobius"/>
    </source>
</evidence>
<dbReference type="STRING" id="1802202.A2730_02390"/>
<dbReference type="SUPFAM" id="SSF49503">
    <property type="entry name" value="Cupredoxins"/>
    <property type="match status" value="1"/>
</dbReference>
<dbReference type="Gene3D" id="2.60.40.420">
    <property type="entry name" value="Cupredoxins - blue copper proteins"/>
    <property type="match status" value="1"/>
</dbReference>
<keyword evidence="1" id="KW-0812">Transmembrane</keyword>